<keyword evidence="1" id="KW-0732">Signal</keyword>
<comment type="caution">
    <text evidence="5">The sequence shown here is derived from an EMBL/GenBank/DDBJ whole genome shotgun (WGS) entry which is preliminary data.</text>
</comment>
<accession>A0A257LVW9</accession>
<dbReference type="InterPro" id="IPR011055">
    <property type="entry name" value="Dup_hybrid_motif"/>
</dbReference>
<dbReference type="Pfam" id="PF01551">
    <property type="entry name" value="Peptidase_M23"/>
    <property type="match status" value="1"/>
</dbReference>
<organism evidence="5 6">
    <name type="scientific">candidate division WOR-3 bacterium 4484_18</name>
    <dbReference type="NCBI Taxonomy" id="2020626"/>
    <lineage>
        <taxon>Bacteria</taxon>
        <taxon>Bacteria division WOR-3</taxon>
    </lineage>
</organism>
<evidence type="ECO:0000256" key="1">
    <source>
        <dbReference type="ARBA" id="ARBA00022729"/>
    </source>
</evidence>
<name>A0A257LVW9_UNCW3</name>
<dbReference type="EMBL" id="NMUJ01000022">
    <property type="protein sequence ID" value="OYV03106.1"/>
    <property type="molecule type" value="Genomic_DNA"/>
</dbReference>
<evidence type="ECO:0000313" key="6">
    <source>
        <dbReference type="Proteomes" id="UP000216312"/>
    </source>
</evidence>
<dbReference type="PANTHER" id="PTHR21666">
    <property type="entry name" value="PEPTIDASE-RELATED"/>
    <property type="match status" value="1"/>
</dbReference>
<dbReference type="CDD" id="cd12797">
    <property type="entry name" value="M23_peptidase"/>
    <property type="match status" value="1"/>
</dbReference>
<sequence>MRKVIIVPPNTGEVREIHPISLIAIFAGIVLLPVILYLLQPKVDESLIRREKDYYEILHKLNYLEHRLSVLERRNEALKLEANALRSHLMYYRDTTVTSVSDFEDIFERVQVNQKLLELVEKEVSKDPQKLDYLPSILPVDGWLVKGFGLIKDRFTGEYRVSQGINIAAPVGTPVRATASGWVVFRGYKKGYGKMVIIQHRHGFRTLYAHLNDIKVGLGEFVKRGKIIGTVGTTGTTEGPQLHYEIRLYGIPQNPLNYMIEEIKTL</sequence>
<dbReference type="InterPro" id="IPR050570">
    <property type="entry name" value="Cell_wall_metabolism_enzyme"/>
</dbReference>
<protein>
    <recommendedName>
        <fullName evidence="4">M23ase beta-sheet core domain-containing protein</fullName>
    </recommendedName>
</protein>
<proteinExistence type="predicted"/>
<dbReference type="Gene3D" id="2.70.70.10">
    <property type="entry name" value="Glucose Permease (Domain IIA)"/>
    <property type="match status" value="1"/>
</dbReference>
<dbReference type="AlphaFoldDB" id="A0A257LVW9"/>
<keyword evidence="2" id="KW-0175">Coiled coil</keyword>
<feature type="transmembrane region" description="Helical" evidence="3">
    <location>
        <begin position="20"/>
        <end position="39"/>
    </location>
</feature>
<dbReference type="GO" id="GO:0004222">
    <property type="term" value="F:metalloendopeptidase activity"/>
    <property type="evidence" value="ECO:0007669"/>
    <property type="project" value="TreeGrafter"/>
</dbReference>
<dbReference type="SUPFAM" id="SSF51261">
    <property type="entry name" value="Duplicated hybrid motif"/>
    <property type="match status" value="1"/>
</dbReference>
<evidence type="ECO:0000256" key="2">
    <source>
        <dbReference type="SAM" id="Coils"/>
    </source>
</evidence>
<feature type="coiled-coil region" evidence="2">
    <location>
        <begin position="61"/>
        <end position="88"/>
    </location>
</feature>
<keyword evidence="3" id="KW-0812">Transmembrane</keyword>
<reference evidence="6" key="1">
    <citation type="submission" date="2017-07" db="EMBL/GenBank/DDBJ databases">
        <title>Novel pathways for hydrocarbon cycling and metabolic interdependencies in hydrothermal sediment communities.</title>
        <authorList>
            <person name="Dombrowski N."/>
            <person name="Seitz K."/>
            <person name="Teske A."/>
            <person name="Baker B."/>
        </authorList>
    </citation>
    <scope>NUCLEOTIDE SEQUENCE [LARGE SCALE GENOMIC DNA]</scope>
</reference>
<gene>
    <name evidence="5" type="ORF">CGW93_02390</name>
</gene>
<keyword evidence="3" id="KW-1133">Transmembrane helix</keyword>
<dbReference type="Proteomes" id="UP000216312">
    <property type="component" value="Unassembled WGS sequence"/>
</dbReference>
<evidence type="ECO:0000259" key="4">
    <source>
        <dbReference type="Pfam" id="PF01551"/>
    </source>
</evidence>
<feature type="domain" description="M23ase beta-sheet core" evidence="4">
    <location>
        <begin position="161"/>
        <end position="255"/>
    </location>
</feature>
<evidence type="ECO:0000256" key="3">
    <source>
        <dbReference type="SAM" id="Phobius"/>
    </source>
</evidence>
<evidence type="ECO:0000313" key="5">
    <source>
        <dbReference type="EMBL" id="OYV03106.1"/>
    </source>
</evidence>
<dbReference type="InterPro" id="IPR016047">
    <property type="entry name" value="M23ase_b-sheet_dom"/>
</dbReference>
<keyword evidence="3" id="KW-0472">Membrane</keyword>
<dbReference type="PANTHER" id="PTHR21666:SF289">
    <property type="entry name" value="L-ALA--D-GLU ENDOPEPTIDASE"/>
    <property type="match status" value="1"/>
</dbReference>